<name>Q7UWS9_RHOBA</name>
<proteinExistence type="predicted"/>
<dbReference type="Proteomes" id="UP000001025">
    <property type="component" value="Chromosome"/>
</dbReference>
<dbReference type="AlphaFoldDB" id="Q7UWS9"/>
<dbReference type="EnsemblBacteria" id="CAD72283">
    <property type="protein sequence ID" value="CAD72283"/>
    <property type="gene ID" value="RB1825"/>
</dbReference>
<dbReference type="HOGENOM" id="CLU_3140028_0_0_0"/>
<dbReference type="InParanoid" id="Q7UWS9"/>
<dbReference type="KEGG" id="rba:RB1825"/>
<evidence type="ECO:0000313" key="2">
    <source>
        <dbReference type="Proteomes" id="UP000001025"/>
    </source>
</evidence>
<dbReference type="EMBL" id="BX294135">
    <property type="protein sequence ID" value="CAD72283.1"/>
    <property type="molecule type" value="Genomic_DNA"/>
</dbReference>
<dbReference type="STRING" id="243090.RB1825"/>
<gene>
    <name evidence="1" type="ordered locus">RB1825</name>
</gene>
<keyword evidence="2" id="KW-1185">Reference proteome</keyword>
<protein>
    <submittedName>
        <fullName evidence="1">Uncharacterized protein</fullName>
    </submittedName>
</protein>
<reference evidence="1 2" key="1">
    <citation type="journal article" date="2003" name="Proc. Natl. Acad. Sci. U.S.A.">
        <title>Complete genome sequence of the marine planctomycete Pirellula sp. strain 1.</title>
        <authorList>
            <person name="Gloeckner F.O."/>
            <person name="Kube M."/>
            <person name="Bauer M."/>
            <person name="Teeling H."/>
            <person name="Lombardot T."/>
            <person name="Ludwig W."/>
            <person name="Gade D."/>
            <person name="Beck A."/>
            <person name="Borzym K."/>
            <person name="Heitmann K."/>
            <person name="Rabus R."/>
            <person name="Schlesner H."/>
            <person name="Amann R."/>
            <person name="Reinhardt R."/>
        </authorList>
    </citation>
    <scope>NUCLEOTIDE SEQUENCE [LARGE SCALE GENOMIC DNA]</scope>
    <source>
        <strain evidence="2">DSM 10527 / NCIMB 13988 / SH1</strain>
    </source>
</reference>
<accession>Q7UWS9</accession>
<organism evidence="1 2">
    <name type="scientific">Rhodopirellula baltica (strain DSM 10527 / NCIMB 13988 / SH1)</name>
    <dbReference type="NCBI Taxonomy" id="243090"/>
    <lineage>
        <taxon>Bacteria</taxon>
        <taxon>Pseudomonadati</taxon>
        <taxon>Planctomycetota</taxon>
        <taxon>Planctomycetia</taxon>
        <taxon>Pirellulales</taxon>
        <taxon>Pirellulaceae</taxon>
        <taxon>Rhodopirellula</taxon>
    </lineage>
</organism>
<evidence type="ECO:0000313" key="1">
    <source>
        <dbReference type="EMBL" id="CAD72283.1"/>
    </source>
</evidence>
<sequence>MGCSSSASCQERLFRWESLNHFVESTRRDQQCNPSSATCQNHGAIQPQF</sequence>